<comment type="subcellular location">
    <subcellularLocation>
        <location evidence="1">Cell envelope</location>
    </subcellularLocation>
</comment>
<dbReference type="Gene3D" id="3.40.30.10">
    <property type="entry name" value="Glutaredoxin"/>
    <property type="match status" value="1"/>
</dbReference>
<comment type="caution">
    <text evidence="7">The sequence shown here is derived from an EMBL/GenBank/DDBJ whole genome shotgun (WGS) entry which is preliminary data.</text>
</comment>
<dbReference type="SUPFAM" id="SSF52833">
    <property type="entry name" value="Thioredoxin-like"/>
    <property type="match status" value="1"/>
</dbReference>
<gene>
    <name evidence="7" type="ORF">M3P09_06400</name>
</gene>
<keyword evidence="2" id="KW-0201">Cytochrome c-type biogenesis</keyword>
<sequence length="364" mass="42224">MKTIKLFIYTIFLISCIQKKEKSTITFNVINNSKTIQKIKLSKFNFELDRMVEIDTLYEIAPNNSKVFTSQFLEPSIFSFRTNSIKEVKIAIEKSGFVNIELDETIKLESDVANISNFEVKIQELNRKHFQKMIQKFDKALKEDDKKTLIELEKKKDSVLKEFTKDIENAVRDMGVTALAFDALQYFDMNKNYAFIDETARKFKEEYPDGEMSKSLQRRIDVANRVSVGKKALEFNAKNLEGSEVKLTDFTGKYVLIDFWATWCRPCRVENPKLMLVYEEFKDLGFEIISISIDKDLGQWKEAIKADGLLSHQQILDSNLSIYKLYSLSTLPSNFLLDKKGLIIEKNIDAKQLSSQLNLLLKQQ</sequence>
<keyword evidence="3" id="KW-1015">Disulfide bond</keyword>
<dbReference type="PROSITE" id="PS51257">
    <property type="entry name" value="PROKAR_LIPOPROTEIN"/>
    <property type="match status" value="1"/>
</dbReference>
<dbReference type="PANTHER" id="PTHR42852">
    <property type="entry name" value="THIOL:DISULFIDE INTERCHANGE PROTEIN DSBE"/>
    <property type="match status" value="1"/>
</dbReference>
<dbReference type="InterPro" id="IPR050553">
    <property type="entry name" value="Thioredoxin_ResA/DsbE_sf"/>
</dbReference>
<reference evidence="7" key="1">
    <citation type="submission" date="2022-05" db="EMBL/GenBank/DDBJ databases">
        <authorList>
            <person name="Park J.-S."/>
        </authorList>
    </citation>
    <scope>NUCLEOTIDE SEQUENCE</scope>
    <source>
        <strain evidence="7">2012CJ34-3</strain>
    </source>
</reference>
<dbReference type="PANTHER" id="PTHR42852:SF6">
    <property type="entry name" value="THIOL:DISULFIDE INTERCHANGE PROTEIN DSBE"/>
    <property type="match status" value="1"/>
</dbReference>
<evidence type="ECO:0000313" key="7">
    <source>
        <dbReference type="EMBL" id="MCL6294617.1"/>
    </source>
</evidence>
<evidence type="ECO:0000256" key="5">
    <source>
        <dbReference type="SAM" id="Coils"/>
    </source>
</evidence>
<dbReference type="InterPro" id="IPR000866">
    <property type="entry name" value="AhpC/TSA"/>
</dbReference>
<accession>A0ABT0QCA8</accession>
<evidence type="ECO:0000259" key="6">
    <source>
        <dbReference type="PROSITE" id="PS51352"/>
    </source>
</evidence>
<keyword evidence="4" id="KW-0676">Redox-active center</keyword>
<dbReference type="Pfam" id="PF00578">
    <property type="entry name" value="AhpC-TSA"/>
    <property type="match status" value="1"/>
</dbReference>
<feature type="coiled-coil region" evidence="5">
    <location>
        <begin position="108"/>
        <end position="162"/>
    </location>
</feature>
<evidence type="ECO:0000256" key="1">
    <source>
        <dbReference type="ARBA" id="ARBA00004196"/>
    </source>
</evidence>
<organism evidence="7 8">
    <name type="scientific">Jejuia spongiicola</name>
    <dbReference type="NCBI Taxonomy" id="2942207"/>
    <lineage>
        <taxon>Bacteria</taxon>
        <taxon>Pseudomonadati</taxon>
        <taxon>Bacteroidota</taxon>
        <taxon>Flavobacteriia</taxon>
        <taxon>Flavobacteriales</taxon>
        <taxon>Flavobacteriaceae</taxon>
        <taxon>Jejuia</taxon>
    </lineage>
</organism>
<feature type="domain" description="Thioredoxin" evidence="6">
    <location>
        <begin position="226"/>
        <end position="364"/>
    </location>
</feature>
<evidence type="ECO:0000256" key="2">
    <source>
        <dbReference type="ARBA" id="ARBA00022748"/>
    </source>
</evidence>
<dbReference type="InterPro" id="IPR036249">
    <property type="entry name" value="Thioredoxin-like_sf"/>
</dbReference>
<protein>
    <submittedName>
        <fullName evidence="7">TlpA family protein disulfide reductase</fullName>
    </submittedName>
</protein>
<proteinExistence type="predicted"/>
<dbReference type="EMBL" id="JAMFLZ010000002">
    <property type="protein sequence ID" value="MCL6294617.1"/>
    <property type="molecule type" value="Genomic_DNA"/>
</dbReference>
<name>A0ABT0QCA8_9FLAO</name>
<dbReference type="PROSITE" id="PS51352">
    <property type="entry name" value="THIOREDOXIN_2"/>
    <property type="match status" value="1"/>
</dbReference>
<keyword evidence="5" id="KW-0175">Coiled coil</keyword>
<dbReference type="RefSeq" id="WP_249972461.1">
    <property type="nucleotide sequence ID" value="NZ_JAMFLZ010000002.1"/>
</dbReference>
<evidence type="ECO:0000313" key="8">
    <source>
        <dbReference type="Proteomes" id="UP001165381"/>
    </source>
</evidence>
<keyword evidence="8" id="KW-1185">Reference proteome</keyword>
<dbReference type="Proteomes" id="UP001165381">
    <property type="component" value="Unassembled WGS sequence"/>
</dbReference>
<evidence type="ECO:0000256" key="4">
    <source>
        <dbReference type="ARBA" id="ARBA00023284"/>
    </source>
</evidence>
<dbReference type="InterPro" id="IPR013766">
    <property type="entry name" value="Thioredoxin_domain"/>
</dbReference>
<evidence type="ECO:0000256" key="3">
    <source>
        <dbReference type="ARBA" id="ARBA00023157"/>
    </source>
</evidence>
<dbReference type="CDD" id="cd02966">
    <property type="entry name" value="TlpA_like_family"/>
    <property type="match status" value="1"/>
</dbReference>